<name>A0AAE3M951_9BACT</name>
<dbReference type="Proteomes" id="UP001209229">
    <property type="component" value="Unassembled WGS sequence"/>
</dbReference>
<dbReference type="InterPro" id="IPR001296">
    <property type="entry name" value="Glyco_trans_1"/>
</dbReference>
<dbReference type="InterPro" id="IPR050194">
    <property type="entry name" value="Glycosyltransferase_grp1"/>
</dbReference>
<gene>
    <name evidence="2" type="ORF">OM075_22255</name>
</gene>
<dbReference type="PANTHER" id="PTHR45947:SF3">
    <property type="entry name" value="SULFOQUINOVOSYL TRANSFERASE SQD2"/>
    <property type="match status" value="1"/>
</dbReference>
<sequence length="392" mass="45328">MQQKKRIIAFIDWYLPGYKAGGGQRAFANMVSYLRDSFDFYIITRNTDFQEKKPYSGIESDIWLERNEGEKVFYTSESNITHKLYKRLYNEINPDFAYVNGVYSWKFSILPLISLKRLYFKNRIVLGTYGMLAASAIGIKKNKKLLFLKIAKLTGLYRNVRFHATSSSEVEDIKTVFGNCADIKEAPHLPVKELPEQVKIKKEKGELKLISIARISPEKNTLFALEKLRELGNIEDHIVFDLYGPVYDPEYWKQCKELIDRLPQNISVNYKGVIEGNKVFQLLAEYHCLFMPSRGENFGYVILESFMAGRPVLISDQTPWRNLQDEKCGWEIPLKVKGERLKDKSEDWTKSLLALMEMEQEEFNGLCKGARSSAEKFINNPSLKEGNVGLFV</sequence>
<evidence type="ECO:0000259" key="1">
    <source>
        <dbReference type="Pfam" id="PF00534"/>
    </source>
</evidence>
<dbReference type="Pfam" id="PF00534">
    <property type="entry name" value="Glycos_transf_1"/>
    <property type="match status" value="1"/>
</dbReference>
<proteinExistence type="predicted"/>
<feature type="domain" description="Glycosyl transferase family 1" evidence="1">
    <location>
        <begin position="198"/>
        <end position="332"/>
    </location>
</feature>
<dbReference type="SUPFAM" id="SSF53756">
    <property type="entry name" value="UDP-Glycosyltransferase/glycogen phosphorylase"/>
    <property type="match status" value="1"/>
</dbReference>
<dbReference type="AlphaFoldDB" id="A0AAE3M951"/>
<evidence type="ECO:0000313" key="2">
    <source>
        <dbReference type="EMBL" id="MCW3789204.1"/>
    </source>
</evidence>
<organism evidence="2 3">
    <name type="scientific">Plebeiibacterium sediminum</name>
    <dbReference type="NCBI Taxonomy" id="2992112"/>
    <lineage>
        <taxon>Bacteria</taxon>
        <taxon>Pseudomonadati</taxon>
        <taxon>Bacteroidota</taxon>
        <taxon>Bacteroidia</taxon>
        <taxon>Marinilabiliales</taxon>
        <taxon>Marinilabiliaceae</taxon>
        <taxon>Plebeiibacterium</taxon>
    </lineage>
</organism>
<dbReference type="RefSeq" id="WP_301192762.1">
    <property type="nucleotide sequence ID" value="NZ_JAPDPJ010000088.1"/>
</dbReference>
<accession>A0AAE3M951</accession>
<evidence type="ECO:0000313" key="3">
    <source>
        <dbReference type="Proteomes" id="UP001209229"/>
    </source>
</evidence>
<keyword evidence="3" id="KW-1185">Reference proteome</keyword>
<comment type="caution">
    <text evidence="2">The sequence shown here is derived from an EMBL/GenBank/DDBJ whole genome shotgun (WGS) entry which is preliminary data.</text>
</comment>
<dbReference type="GO" id="GO:0016757">
    <property type="term" value="F:glycosyltransferase activity"/>
    <property type="evidence" value="ECO:0007669"/>
    <property type="project" value="InterPro"/>
</dbReference>
<dbReference type="Gene3D" id="3.40.50.2000">
    <property type="entry name" value="Glycogen Phosphorylase B"/>
    <property type="match status" value="1"/>
</dbReference>
<reference evidence="2" key="1">
    <citation type="submission" date="2022-10" db="EMBL/GenBank/DDBJ databases">
        <authorList>
            <person name="Yu W.X."/>
        </authorList>
    </citation>
    <scope>NUCLEOTIDE SEQUENCE</scope>
    <source>
        <strain evidence="2">AAT</strain>
    </source>
</reference>
<dbReference type="EMBL" id="JAPDPJ010000088">
    <property type="protein sequence ID" value="MCW3789204.1"/>
    <property type="molecule type" value="Genomic_DNA"/>
</dbReference>
<dbReference type="CDD" id="cd03801">
    <property type="entry name" value="GT4_PimA-like"/>
    <property type="match status" value="1"/>
</dbReference>
<dbReference type="PANTHER" id="PTHR45947">
    <property type="entry name" value="SULFOQUINOVOSYL TRANSFERASE SQD2"/>
    <property type="match status" value="1"/>
</dbReference>
<protein>
    <submittedName>
        <fullName evidence="2">Glycosyltransferase</fullName>
    </submittedName>
</protein>